<dbReference type="AlphaFoldDB" id="A0A6G0YHT6"/>
<dbReference type="Proteomes" id="UP000478052">
    <property type="component" value="Unassembled WGS sequence"/>
</dbReference>
<gene>
    <name evidence="1" type="ORF">FWK35_00012143</name>
</gene>
<name>A0A6G0YHT6_APHCR</name>
<proteinExistence type="predicted"/>
<comment type="caution">
    <text evidence="1">The sequence shown here is derived from an EMBL/GenBank/DDBJ whole genome shotgun (WGS) entry which is preliminary data.</text>
</comment>
<protein>
    <submittedName>
        <fullName evidence="1">Fatty acid synthase-like</fullName>
    </submittedName>
</protein>
<accession>A0A6G0YHT6</accession>
<organism evidence="1 2">
    <name type="scientific">Aphis craccivora</name>
    <name type="common">Cowpea aphid</name>
    <dbReference type="NCBI Taxonomy" id="307492"/>
    <lineage>
        <taxon>Eukaryota</taxon>
        <taxon>Metazoa</taxon>
        <taxon>Ecdysozoa</taxon>
        <taxon>Arthropoda</taxon>
        <taxon>Hexapoda</taxon>
        <taxon>Insecta</taxon>
        <taxon>Pterygota</taxon>
        <taxon>Neoptera</taxon>
        <taxon>Paraneoptera</taxon>
        <taxon>Hemiptera</taxon>
        <taxon>Sternorrhyncha</taxon>
        <taxon>Aphidomorpha</taxon>
        <taxon>Aphidoidea</taxon>
        <taxon>Aphididae</taxon>
        <taxon>Aphidini</taxon>
        <taxon>Aphis</taxon>
        <taxon>Aphis</taxon>
    </lineage>
</organism>
<sequence>FCINQPVIHIVAEVNSQNMLKDSNVIKTINENVAFDYPHSSTLSLNDKYSQHYYSTDVPLIRKALPKKLNGKLSALAHRIKKCYAMLRLSWLPGYPW</sequence>
<dbReference type="EMBL" id="VUJU01003978">
    <property type="protein sequence ID" value="KAF0755953.1"/>
    <property type="molecule type" value="Genomic_DNA"/>
</dbReference>
<evidence type="ECO:0000313" key="2">
    <source>
        <dbReference type="Proteomes" id="UP000478052"/>
    </source>
</evidence>
<feature type="non-terminal residue" evidence="1">
    <location>
        <position position="1"/>
    </location>
</feature>
<reference evidence="1 2" key="1">
    <citation type="submission" date="2019-08" db="EMBL/GenBank/DDBJ databases">
        <title>Whole genome of Aphis craccivora.</title>
        <authorList>
            <person name="Voronova N.V."/>
            <person name="Shulinski R.S."/>
            <person name="Bandarenka Y.V."/>
            <person name="Zhorov D.G."/>
            <person name="Warner D."/>
        </authorList>
    </citation>
    <scope>NUCLEOTIDE SEQUENCE [LARGE SCALE GENOMIC DNA]</scope>
    <source>
        <strain evidence="1">180601</strain>
        <tissue evidence="1">Whole Body</tissue>
    </source>
</reference>
<evidence type="ECO:0000313" key="1">
    <source>
        <dbReference type="EMBL" id="KAF0755953.1"/>
    </source>
</evidence>
<keyword evidence="2" id="KW-1185">Reference proteome</keyword>